<sequence length="245" mass="27035">MNRGFELGGEVCEKAKCSSRCKNHGDHCNLLWNCSSVNYNCSMNCEGKGCKQTCNTGVEVCEMNLECKGDDCDQTCMANTCKLNCSGKNCKKQRCLKEGGLACEMDLECNGQDCEQICNAHKCNLNCSGRSCKKQKCEGKGDVCEMHLECNNQDCEQICEAKKCNLTCSGKKCKTQNCTKNAECNKRWNANDCTQMFDGHSITSDSYMSNIVTSIGASTIRVFTTKISTGDETEAYSEYNNSLNT</sequence>
<protein>
    <submittedName>
        <fullName evidence="1">Uncharacterized protein</fullName>
    </submittedName>
</protein>
<organism evidence="1 2">
    <name type="scientific">Pocillopora damicornis</name>
    <name type="common">Cauliflower coral</name>
    <name type="synonym">Millepora damicornis</name>
    <dbReference type="NCBI Taxonomy" id="46731"/>
    <lineage>
        <taxon>Eukaryota</taxon>
        <taxon>Metazoa</taxon>
        <taxon>Cnidaria</taxon>
        <taxon>Anthozoa</taxon>
        <taxon>Hexacorallia</taxon>
        <taxon>Scleractinia</taxon>
        <taxon>Astrocoeniina</taxon>
        <taxon>Pocilloporidae</taxon>
        <taxon>Pocillopora</taxon>
    </lineage>
</organism>
<comment type="caution">
    <text evidence="1">The sequence shown here is derived from an EMBL/GenBank/DDBJ whole genome shotgun (WGS) entry which is preliminary data.</text>
</comment>
<reference evidence="1 2" key="1">
    <citation type="journal article" date="2018" name="Sci. Rep.">
        <title>Comparative analysis of the Pocillopora damicornis genome highlights role of immune system in coral evolution.</title>
        <authorList>
            <person name="Cunning R."/>
            <person name="Bay R.A."/>
            <person name="Gillette P."/>
            <person name="Baker A.C."/>
            <person name="Traylor-Knowles N."/>
        </authorList>
    </citation>
    <scope>NUCLEOTIDE SEQUENCE [LARGE SCALE GENOMIC DNA]</scope>
    <source>
        <strain evidence="1">RSMAS</strain>
        <tissue evidence="1">Whole animal</tissue>
    </source>
</reference>
<evidence type="ECO:0000313" key="2">
    <source>
        <dbReference type="Proteomes" id="UP000275408"/>
    </source>
</evidence>
<dbReference type="EMBL" id="RCHS01003223">
    <property type="protein sequence ID" value="RMX43339.1"/>
    <property type="molecule type" value="Genomic_DNA"/>
</dbReference>
<dbReference type="STRING" id="46731.A0A3M6TPR5"/>
<dbReference type="Proteomes" id="UP000275408">
    <property type="component" value="Unassembled WGS sequence"/>
</dbReference>
<accession>A0A3M6TPR5</accession>
<gene>
    <name evidence="1" type="ORF">pdam_00021514</name>
</gene>
<proteinExistence type="predicted"/>
<evidence type="ECO:0000313" key="1">
    <source>
        <dbReference type="EMBL" id="RMX43339.1"/>
    </source>
</evidence>
<name>A0A3M6TPR5_POCDA</name>
<dbReference type="AlphaFoldDB" id="A0A3M6TPR5"/>
<keyword evidence="2" id="KW-1185">Reference proteome</keyword>